<dbReference type="Pfam" id="PF00244">
    <property type="entry name" value="14-3-3"/>
    <property type="match status" value="1"/>
</dbReference>
<evidence type="ECO:0000256" key="1">
    <source>
        <dbReference type="ARBA" id="ARBA00006141"/>
    </source>
</evidence>
<sequence>MVDARKKMAKLDVERRVEERNLFNVKRVRYYRHMVERELSNTYSAIRIILEEHLIPSTNIAGSTMFYYKMKGNYYKFLAEFKAGNKNTEVTEQSLKAYYRAATTVERELQPTYSIRLGDDYDIVRRSSDNYLFFSDEVTCQEHPDTVGGAMMNGLRESFRIIDTLSMSTGNDYIALVENLRTHCPEGEG</sequence>
<reference evidence="3 4" key="1">
    <citation type="journal article" date="2023" name="Life. Sci Alliance">
        <title>Evolutionary insights into 3D genome organization and epigenetic landscape of Vigna mungo.</title>
        <authorList>
            <person name="Junaid A."/>
            <person name="Singh B."/>
            <person name="Bhatia S."/>
        </authorList>
    </citation>
    <scope>NUCLEOTIDE SEQUENCE [LARGE SCALE GENOMIC DNA]</scope>
    <source>
        <strain evidence="3">Urdbean</strain>
    </source>
</reference>
<dbReference type="SUPFAM" id="SSF48445">
    <property type="entry name" value="14-3-3 protein"/>
    <property type="match status" value="1"/>
</dbReference>
<dbReference type="EMBL" id="CP144695">
    <property type="protein sequence ID" value="WVZ05750.1"/>
    <property type="molecule type" value="Genomic_DNA"/>
</dbReference>
<dbReference type="InterPro" id="IPR023410">
    <property type="entry name" value="14-3-3_domain"/>
</dbReference>
<dbReference type="InterPro" id="IPR036815">
    <property type="entry name" value="14-3-3_dom_sf"/>
</dbReference>
<evidence type="ECO:0000313" key="4">
    <source>
        <dbReference type="Proteomes" id="UP001374535"/>
    </source>
</evidence>
<evidence type="ECO:0000259" key="2">
    <source>
        <dbReference type="SMART" id="SM00101"/>
    </source>
</evidence>
<dbReference type="Proteomes" id="UP001374535">
    <property type="component" value="Chromosome 6"/>
</dbReference>
<dbReference type="PRINTS" id="PR00305">
    <property type="entry name" value="1433ZETA"/>
</dbReference>
<name>A0AAQ3N9Z8_VIGMU</name>
<dbReference type="AlphaFoldDB" id="A0AAQ3N9Z8"/>
<dbReference type="Gene3D" id="1.20.190.20">
    <property type="entry name" value="14-3-3 domain"/>
    <property type="match status" value="1"/>
</dbReference>
<evidence type="ECO:0000313" key="3">
    <source>
        <dbReference type="EMBL" id="WVZ05750.1"/>
    </source>
</evidence>
<gene>
    <name evidence="3" type="ORF">V8G54_019096</name>
</gene>
<keyword evidence="4" id="KW-1185">Reference proteome</keyword>
<protein>
    <recommendedName>
        <fullName evidence="2">14-3-3 domain-containing protein</fullName>
    </recommendedName>
</protein>
<dbReference type="PANTHER" id="PTHR18860">
    <property type="entry name" value="14-3-3 PROTEIN"/>
    <property type="match status" value="1"/>
</dbReference>
<dbReference type="InterPro" id="IPR000308">
    <property type="entry name" value="14-3-3"/>
</dbReference>
<dbReference type="SMART" id="SM00101">
    <property type="entry name" value="14_3_3"/>
    <property type="match status" value="1"/>
</dbReference>
<accession>A0AAQ3N9Z8</accession>
<comment type="similarity">
    <text evidence="1">Belongs to the 14-3-3 family.</text>
</comment>
<feature type="domain" description="14-3-3" evidence="2">
    <location>
        <begin position="1"/>
        <end position="176"/>
    </location>
</feature>
<proteinExistence type="inferred from homology"/>
<organism evidence="3 4">
    <name type="scientific">Vigna mungo</name>
    <name type="common">Black gram</name>
    <name type="synonym">Phaseolus mungo</name>
    <dbReference type="NCBI Taxonomy" id="3915"/>
    <lineage>
        <taxon>Eukaryota</taxon>
        <taxon>Viridiplantae</taxon>
        <taxon>Streptophyta</taxon>
        <taxon>Embryophyta</taxon>
        <taxon>Tracheophyta</taxon>
        <taxon>Spermatophyta</taxon>
        <taxon>Magnoliopsida</taxon>
        <taxon>eudicotyledons</taxon>
        <taxon>Gunneridae</taxon>
        <taxon>Pentapetalae</taxon>
        <taxon>rosids</taxon>
        <taxon>fabids</taxon>
        <taxon>Fabales</taxon>
        <taxon>Fabaceae</taxon>
        <taxon>Papilionoideae</taxon>
        <taxon>50 kb inversion clade</taxon>
        <taxon>NPAAA clade</taxon>
        <taxon>indigoferoid/millettioid clade</taxon>
        <taxon>Phaseoleae</taxon>
        <taxon>Vigna</taxon>
    </lineage>
</organism>